<reference evidence="1" key="1">
    <citation type="journal article" date="2020" name="Nature">
        <title>Giant virus diversity and host interactions through global metagenomics.</title>
        <authorList>
            <person name="Schulz F."/>
            <person name="Roux S."/>
            <person name="Paez-Espino D."/>
            <person name="Jungbluth S."/>
            <person name="Walsh D.A."/>
            <person name="Denef V.J."/>
            <person name="McMahon K.D."/>
            <person name="Konstantinidis K.T."/>
            <person name="Eloe-Fadrosh E.A."/>
            <person name="Kyrpides N.C."/>
            <person name="Woyke T."/>
        </authorList>
    </citation>
    <scope>NUCLEOTIDE SEQUENCE</scope>
    <source>
        <strain evidence="1">GVMAG-M-3300023184-120</strain>
    </source>
</reference>
<dbReference type="Pfam" id="PF19060">
    <property type="entry name" value="DVNP"/>
    <property type="match status" value="1"/>
</dbReference>
<dbReference type="AlphaFoldDB" id="A0A6C0HJF3"/>
<dbReference type="GO" id="GO:0003677">
    <property type="term" value="F:DNA binding"/>
    <property type="evidence" value="ECO:0007669"/>
    <property type="project" value="InterPro"/>
</dbReference>
<name>A0A6C0HJF3_9ZZZZ</name>
<dbReference type="EMBL" id="MN739972">
    <property type="protein sequence ID" value="QHT80564.1"/>
    <property type="molecule type" value="Genomic_DNA"/>
</dbReference>
<sequence>MTNRPTKRNGMYTIKNKTYKKLKGTRREVWNGTAFKTEGELEKKDLIQPKGKNGRIVSLKKHMSGKNKSNNNLIKSGWAFAKKGKFGHMRASKRSSSKKR</sequence>
<organism evidence="1">
    <name type="scientific">viral metagenome</name>
    <dbReference type="NCBI Taxonomy" id="1070528"/>
    <lineage>
        <taxon>unclassified sequences</taxon>
        <taxon>metagenomes</taxon>
        <taxon>organismal metagenomes</taxon>
    </lineage>
</organism>
<dbReference type="GO" id="GO:0051276">
    <property type="term" value="P:chromosome organization"/>
    <property type="evidence" value="ECO:0007669"/>
    <property type="project" value="InterPro"/>
</dbReference>
<protein>
    <submittedName>
        <fullName evidence="1">Uncharacterized protein</fullName>
    </submittedName>
</protein>
<accession>A0A6C0HJF3</accession>
<dbReference type="InterPro" id="IPR043928">
    <property type="entry name" value="DNVP"/>
</dbReference>
<evidence type="ECO:0000313" key="1">
    <source>
        <dbReference type="EMBL" id="QHT80564.1"/>
    </source>
</evidence>
<proteinExistence type="predicted"/>